<keyword evidence="4" id="KW-1185">Reference proteome</keyword>
<gene>
    <name evidence="3" type="ORF">FSARC_6800</name>
</gene>
<protein>
    <submittedName>
        <fullName evidence="3">Uncharacterized protein</fullName>
    </submittedName>
</protein>
<sequence length="288" mass="32539">MKLTNAIFPLLASQAAAQLIDIQVGDTSKLRLMREAADAEARGDRQRAEELRQEFRISMSKSFSEENLQWKTECRVSSTFEAEIYTVPDPMHAPKEIAWAMNYLDEYWKTDDGGDLPYPGDFDRFMHPDGFRVMRVDYKDLPWAVRKYREELLKEGKQMERKFIAELDGSAFFAPGVVTWLAPLFAGSKVKPGQNACEDELVDLNNFHKKSSATGDVRYSSGYGSRAQIGDSITIELGAEKASKEDSKQDSAQSRIDETEWVVVGEAEKKTETETEQETYEGTEGGDL</sequence>
<reference evidence="3" key="2">
    <citation type="submission" date="2020-05" db="EMBL/GenBank/DDBJ databases">
        <authorList>
            <person name="Kim H.-S."/>
            <person name="Proctor R.H."/>
            <person name="Brown D.W."/>
        </authorList>
    </citation>
    <scope>NUCLEOTIDE SEQUENCE</scope>
    <source>
        <strain evidence="3">NRRL 20472</strain>
    </source>
</reference>
<dbReference type="OrthoDB" id="4359806at2759"/>
<feature type="compositionally biased region" description="Basic and acidic residues" evidence="1">
    <location>
        <begin position="239"/>
        <end position="249"/>
    </location>
</feature>
<evidence type="ECO:0000256" key="1">
    <source>
        <dbReference type="SAM" id="MobiDB-lite"/>
    </source>
</evidence>
<keyword evidence="2" id="KW-0732">Signal</keyword>
<evidence type="ECO:0000313" key="3">
    <source>
        <dbReference type="EMBL" id="KAF4965386.1"/>
    </source>
</evidence>
<dbReference type="AlphaFoldDB" id="A0A8H4X8Z8"/>
<feature type="chain" id="PRO_5034500555" evidence="2">
    <location>
        <begin position="18"/>
        <end position="288"/>
    </location>
</feature>
<name>A0A8H4X8Z8_9HYPO</name>
<evidence type="ECO:0000313" key="4">
    <source>
        <dbReference type="Proteomes" id="UP000622797"/>
    </source>
</evidence>
<feature type="region of interest" description="Disordered" evidence="1">
    <location>
        <begin position="239"/>
        <end position="288"/>
    </location>
</feature>
<proteinExistence type="predicted"/>
<dbReference type="EMBL" id="JABEXW010000353">
    <property type="protein sequence ID" value="KAF4965386.1"/>
    <property type="molecule type" value="Genomic_DNA"/>
</dbReference>
<comment type="caution">
    <text evidence="3">The sequence shown here is derived from an EMBL/GenBank/DDBJ whole genome shotgun (WGS) entry which is preliminary data.</text>
</comment>
<evidence type="ECO:0000256" key="2">
    <source>
        <dbReference type="SAM" id="SignalP"/>
    </source>
</evidence>
<dbReference type="Proteomes" id="UP000622797">
    <property type="component" value="Unassembled WGS sequence"/>
</dbReference>
<feature type="compositionally biased region" description="Acidic residues" evidence="1">
    <location>
        <begin position="274"/>
        <end position="288"/>
    </location>
</feature>
<organism evidence="3 4">
    <name type="scientific">Fusarium sarcochroum</name>
    <dbReference type="NCBI Taxonomy" id="1208366"/>
    <lineage>
        <taxon>Eukaryota</taxon>
        <taxon>Fungi</taxon>
        <taxon>Dikarya</taxon>
        <taxon>Ascomycota</taxon>
        <taxon>Pezizomycotina</taxon>
        <taxon>Sordariomycetes</taxon>
        <taxon>Hypocreomycetidae</taxon>
        <taxon>Hypocreales</taxon>
        <taxon>Nectriaceae</taxon>
        <taxon>Fusarium</taxon>
        <taxon>Fusarium lateritium species complex</taxon>
    </lineage>
</organism>
<reference evidence="3" key="1">
    <citation type="journal article" date="2020" name="BMC Genomics">
        <title>Correction to: Identification and distribution of gene clusters required for synthesis of sphingolipid metabolism inhibitors in diverse species of the filamentous fungus Fusarium.</title>
        <authorList>
            <person name="Kim H.S."/>
            <person name="Lohmar J.M."/>
            <person name="Busman M."/>
            <person name="Brown D.W."/>
            <person name="Naumann T.A."/>
            <person name="Divon H.H."/>
            <person name="Lysoe E."/>
            <person name="Uhlig S."/>
            <person name="Proctor R.H."/>
        </authorList>
    </citation>
    <scope>NUCLEOTIDE SEQUENCE</scope>
    <source>
        <strain evidence="3">NRRL 20472</strain>
    </source>
</reference>
<accession>A0A8H4X8Z8</accession>
<feature type="signal peptide" evidence="2">
    <location>
        <begin position="1"/>
        <end position="17"/>
    </location>
</feature>